<organism evidence="2 3">
    <name type="scientific">Panicum virgatum</name>
    <name type="common">Blackwell switchgrass</name>
    <dbReference type="NCBI Taxonomy" id="38727"/>
    <lineage>
        <taxon>Eukaryota</taxon>
        <taxon>Viridiplantae</taxon>
        <taxon>Streptophyta</taxon>
        <taxon>Embryophyta</taxon>
        <taxon>Tracheophyta</taxon>
        <taxon>Spermatophyta</taxon>
        <taxon>Magnoliopsida</taxon>
        <taxon>Liliopsida</taxon>
        <taxon>Poales</taxon>
        <taxon>Poaceae</taxon>
        <taxon>PACMAD clade</taxon>
        <taxon>Panicoideae</taxon>
        <taxon>Panicodae</taxon>
        <taxon>Paniceae</taxon>
        <taxon>Panicinae</taxon>
        <taxon>Panicum</taxon>
        <taxon>Panicum sect. Hiantes</taxon>
    </lineage>
</organism>
<keyword evidence="3" id="KW-1185">Reference proteome</keyword>
<feature type="compositionally biased region" description="Pro residues" evidence="1">
    <location>
        <begin position="49"/>
        <end position="62"/>
    </location>
</feature>
<comment type="caution">
    <text evidence="2">The sequence shown here is derived from an EMBL/GenBank/DDBJ whole genome shotgun (WGS) entry which is preliminary data.</text>
</comment>
<evidence type="ECO:0000313" key="3">
    <source>
        <dbReference type="Proteomes" id="UP000823388"/>
    </source>
</evidence>
<protein>
    <submittedName>
        <fullName evidence="2">Uncharacterized protein</fullName>
    </submittedName>
</protein>
<feature type="compositionally biased region" description="Pro residues" evidence="1">
    <location>
        <begin position="106"/>
        <end position="116"/>
    </location>
</feature>
<name>A0A8T0U1G9_PANVG</name>
<feature type="region of interest" description="Disordered" evidence="1">
    <location>
        <begin position="97"/>
        <end position="157"/>
    </location>
</feature>
<gene>
    <name evidence="2" type="ORF">PVAP13_3NG003880</name>
</gene>
<evidence type="ECO:0000313" key="2">
    <source>
        <dbReference type="EMBL" id="KAG2614704.1"/>
    </source>
</evidence>
<reference evidence="2" key="1">
    <citation type="submission" date="2020-05" db="EMBL/GenBank/DDBJ databases">
        <title>WGS assembly of Panicum virgatum.</title>
        <authorList>
            <person name="Lovell J.T."/>
            <person name="Jenkins J."/>
            <person name="Shu S."/>
            <person name="Juenger T.E."/>
            <person name="Schmutz J."/>
        </authorList>
    </citation>
    <scope>NUCLEOTIDE SEQUENCE</scope>
    <source>
        <strain evidence="2">AP13</strain>
    </source>
</reference>
<sequence length="286" mass="31734">MPLRTFLHKGDTRENDGRNLRGDNRAHWARVHPVGSQNDAAASASRFPPDTPPPPSPTPSDRPPPRHLRHRPSCTGPPLLPPLLLYRRRSPPASTRAAAHWDLRISPPPRVPPLPPSCGASRAETRGGAPARPRPLVPGAVRSPTGAAPPPRPGESRIRAATTWNRPAAPSQVRTPPFPVFSGRPTQLHNRFSSRRLVQPGLYTRKSLPSQQFLAPPTVPRAFLSSGAEGSRSPARPQARMCGIFAYLNYNVSRERRYILEVLFNDLRRLEYRGVGDHHRAYRRLP</sequence>
<evidence type="ECO:0000256" key="1">
    <source>
        <dbReference type="SAM" id="MobiDB-lite"/>
    </source>
</evidence>
<proteinExistence type="predicted"/>
<feature type="compositionally biased region" description="Basic and acidic residues" evidence="1">
    <location>
        <begin position="8"/>
        <end position="26"/>
    </location>
</feature>
<feature type="region of interest" description="Disordered" evidence="1">
    <location>
        <begin position="167"/>
        <end position="186"/>
    </location>
</feature>
<dbReference type="Proteomes" id="UP000823388">
    <property type="component" value="Chromosome 3N"/>
</dbReference>
<feature type="region of interest" description="Disordered" evidence="1">
    <location>
        <begin position="1"/>
        <end position="85"/>
    </location>
</feature>
<dbReference type="EMBL" id="CM029042">
    <property type="protein sequence ID" value="KAG2614704.1"/>
    <property type="molecule type" value="Genomic_DNA"/>
</dbReference>
<dbReference type="AlphaFoldDB" id="A0A8T0U1G9"/>
<accession>A0A8T0U1G9</accession>